<dbReference type="Proteomes" id="UP000492821">
    <property type="component" value="Unassembled WGS sequence"/>
</dbReference>
<dbReference type="AlphaFoldDB" id="A0A7E4UUD7"/>
<keyword evidence="1" id="KW-1185">Reference proteome</keyword>
<sequence length="79" mass="8820">MNSQTRQTTRVFPTITSPTTTLASKRITQLSRTGQELPAQPSNPTRNVNPLRLIPLCTHTASSSTVTTAFSWTLYYLYC</sequence>
<protein>
    <submittedName>
        <fullName evidence="2">Uncharacterized protein</fullName>
    </submittedName>
</protein>
<evidence type="ECO:0000313" key="2">
    <source>
        <dbReference type="WBParaSite" id="Pan_g12897.t1"/>
    </source>
</evidence>
<proteinExistence type="predicted"/>
<evidence type="ECO:0000313" key="1">
    <source>
        <dbReference type="Proteomes" id="UP000492821"/>
    </source>
</evidence>
<reference evidence="1" key="1">
    <citation type="journal article" date="2013" name="Genetics">
        <title>The draft genome and transcriptome of Panagrellus redivivus are shaped by the harsh demands of a free-living lifestyle.</title>
        <authorList>
            <person name="Srinivasan J."/>
            <person name="Dillman A.R."/>
            <person name="Macchietto M.G."/>
            <person name="Heikkinen L."/>
            <person name="Lakso M."/>
            <person name="Fracchia K.M."/>
            <person name="Antoshechkin I."/>
            <person name="Mortazavi A."/>
            <person name="Wong G."/>
            <person name="Sternberg P.W."/>
        </authorList>
    </citation>
    <scope>NUCLEOTIDE SEQUENCE [LARGE SCALE GENOMIC DNA]</scope>
    <source>
        <strain evidence="1">MT8872</strain>
    </source>
</reference>
<accession>A0A7E4UUD7</accession>
<organism evidence="1 2">
    <name type="scientific">Panagrellus redivivus</name>
    <name type="common">Microworm</name>
    <dbReference type="NCBI Taxonomy" id="6233"/>
    <lineage>
        <taxon>Eukaryota</taxon>
        <taxon>Metazoa</taxon>
        <taxon>Ecdysozoa</taxon>
        <taxon>Nematoda</taxon>
        <taxon>Chromadorea</taxon>
        <taxon>Rhabditida</taxon>
        <taxon>Tylenchina</taxon>
        <taxon>Panagrolaimomorpha</taxon>
        <taxon>Panagrolaimoidea</taxon>
        <taxon>Panagrolaimidae</taxon>
        <taxon>Panagrellus</taxon>
    </lineage>
</organism>
<name>A0A7E4UUD7_PANRE</name>
<reference evidence="2" key="2">
    <citation type="submission" date="2020-10" db="UniProtKB">
        <authorList>
            <consortium name="WormBaseParasite"/>
        </authorList>
    </citation>
    <scope>IDENTIFICATION</scope>
</reference>
<dbReference type="WBParaSite" id="Pan_g12897.t1">
    <property type="protein sequence ID" value="Pan_g12897.t1"/>
    <property type="gene ID" value="Pan_g12897"/>
</dbReference>